<dbReference type="Proteomes" id="UP000076154">
    <property type="component" value="Unassembled WGS sequence"/>
</dbReference>
<evidence type="ECO:0000313" key="1">
    <source>
        <dbReference type="EMBL" id="RDB17057.1"/>
    </source>
</evidence>
<keyword evidence="2" id="KW-1185">Reference proteome</keyword>
<reference evidence="1" key="1">
    <citation type="submission" date="2018-04" db="EMBL/GenBank/DDBJ databases">
        <title>Whole genome sequencing of Hypsizygus marmoreus.</title>
        <authorList>
            <person name="Choi I.-G."/>
            <person name="Min B."/>
            <person name="Kim J.-G."/>
            <person name="Kim S."/>
            <person name="Oh Y.-L."/>
            <person name="Kong W.-S."/>
            <person name="Park H."/>
            <person name="Jeong J."/>
            <person name="Song E.-S."/>
        </authorList>
    </citation>
    <scope>NUCLEOTIDE SEQUENCE [LARGE SCALE GENOMIC DNA]</scope>
    <source>
        <strain evidence="1">51987-8</strain>
    </source>
</reference>
<evidence type="ECO:0000313" key="2">
    <source>
        <dbReference type="Proteomes" id="UP000076154"/>
    </source>
</evidence>
<dbReference type="InParanoid" id="A0A369J8X1"/>
<dbReference type="OrthoDB" id="2669721at2759"/>
<dbReference type="STRING" id="39966.A0A369J8X1"/>
<proteinExistence type="predicted"/>
<name>A0A369J8X1_HYPMA</name>
<comment type="caution">
    <text evidence="1">The sequence shown here is derived from an EMBL/GenBank/DDBJ whole genome shotgun (WGS) entry which is preliminary data.</text>
</comment>
<accession>A0A369J8X1</accession>
<protein>
    <submittedName>
        <fullName evidence="1">Uncharacterized protein</fullName>
    </submittedName>
</protein>
<sequence length="256" mass="28726">MERSIGNLTEEIKQDSTPYANLSRRAVERAELNALKAMVPGLDKDVAKDGAIPRGGIGLGNGYVLLRAMDSCARDIEAEEEDALIEFLQQDVACLPGSIPLRWKPRIVRWSRLRLPNGQVARSVWKEDRKARENLRSARNVKLQYKQRLEFGEVQYYFRFDITSEVTRTLAMVSLYSHPDLGLLRESSNTLWSCRHQGVAGLVVMEVKCIEAVVAMAPHSVAILGQEWNGRVFVVEKPGLDVAEMGGVFEDVPDDE</sequence>
<gene>
    <name evidence="1" type="ORF">Hypma_001774</name>
</gene>
<dbReference type="EMBL" id="LUEZ02000113">
    <property type="protein sequence ID" value="RDB17057.1"/>
    <property type="molecule type" value="Genomic_DNA"/>
</dbReference>
<dbReference type="AlphaFoldDB" id="A0A369J8X1"/>
<organism evidence="1 2">
    <name type="scientific">Hypsizygus marmoreus</name>
    <name type="common">White beech mushroom</name>
    <name type="synonym">Agaricus marmoreus</name>
    <dbReference type="NCBI Taxonomy" id="39966"/>
    <lineage>
        <taxon>Eukaryota</taxon>
        <taxon>Fungi</taxon>
        <taxon>Dikarya</taxon>
        <taxon>Basidiomycota</taxon>
        <taxon>Agaricomycotina</taxon>
        <taxon>Agaricomycetes</taxon>
        <taxon>Agaricomycetidae</taxon>
        <taxon>Agaricales</taxon>
        <taxon>Tricholomatineae</taxon>
        <taxon>Lyophyllaceae</taxon>
        <taxon>Hypsizygus</taxon>
    </lineage>
</organism>